<feature type="transmembrane region" description="Helical" evidence="5">
    <location>
        <begin position="107"/>
        <end position="128"/>
    </location>
</feature>
<dbReference type="GO" id="GO:0030313">
    <property type="term" value="C:cell envelope"/>
    <property type="evidence" value="ECO:0007669"/>
    <property type="project" value="UniProtKB-SubCell"/>
</dbReference>
<feature type="domain" description="Thioredoxin" evidence="6">
    <location>
        <begin position="119"/>
        <end position="265"/>
    </location>
</feature>
<dbReference type="EMBL" id="SEOO01000017">
    <property type="protein sequence ID" value="RYM10487.1"/>
    <property type="molecule type" value="Genomic_DNA"/>
</dbReference>
<keyword evidence="5" id="KW-0472">Membrane</keyword>
<dbReference type="PROSITE" id="PS00194">
    <property type="entry name" value="THIOREDOXIN_1"/>
    <property type="match status" value="1"/>
</dbReference>
<evidence type="ECO:0000313" key="8">
    <source>
        <dbReference type="Proteomes" id="UP000291572"/>
    </source>
</evidence>
<comment type="caution">
    <text evidence="7">The sequence shown here is derived from an EMBL/GenBank/DDBJ whole genome shotgun (WGS) entry which is preliminary data.</text>
</comment>
<dbReference type="PROSITE" id="PS51352">
    <property type="entry name" value="THIOREDOXIN_2"/>
    <property type="match status" value="1"/>
</dbReference>
<keyword evidence="3" id="KW-1015">Disulfide bond</keyword>
<dbReference type="AlphaFoldDB" id="A0A8G1ZFH6"/>
<dbReference type="InterPro" id="IPR001640">
    <property type="entry name" value="Lgt"/>
</dbReference>
<evidence type="ECO:0000256" key="3">
    <source>
        <dbReference type="ARBA" id="ARBA00023157"/>
    </source>
</evidence>
<dbReference type="GO" id="GO:0005886">
    <property type="term" value="C:plasma membrane"/>
    <property type="evidence" value="ECO:0007669"/>
    <property type="project" value="InterPro"/>
</dbReference>
<dbReference type="InterPro" id="IPR013766">
    <property type="entry name" value="Thioredoxin_domain"/>
</dbReference>
<dbReference type="RefSeq" id="WP_129926673.1">
    <property type="nucleotide sequence ID" value="NZ_SEOO01000017.1"/>
</dbReference>
<feature type="transmembrane region" description="Helical" evidence="5">
    <location>
        <begin position="44"/>
        <end position="62"/>
    </location>
</feature>
<keyword evidence="5" id="KW-0812">Transmembrane</keyword>
<evidence type="ECO:0000256" key="4">
    <source>
        <dbReference type="ARBA" id="ARBA00023284"/>
    </source>
</evidence>
<dbReference type="GO" id="GO:0017004">
    <property type="term" value="P:cytochrome complex assembly"/>
    <property type="evidence" value="ECO:0007669"/>
    <property type="project" value="UniProtKB-KW"/>
</dbReference>
<evidence type="ECO:0000256" key="2">
    <source>
        <dbReference type="ARBA" id="ARBA00022748"/>
    </source>
</evidence>
<dbReference type="PANTHER" id="PTHR42852:SF6">
    <property type="entry name" value="THIOL:DISULFIDE INTERCHANGE PROTEIN DSBE"/>
    <property type="match status" value="1"/>
</dbReference>
<dbReference type="GO" id="GO:0008961">
    <property type="term" value="F:phosphatidylglycerol-prolipoprotein diacylglyceryl transferase activity"/>
    <property type="evidence" value="ECO:0007669"/>
    <property type="project" value="InterPro"/>
</dbReference>
<evidence type="ECO:0000256" key="5">
    <source>
        <dbReference type="SAM" id="Phobius"/>
    </source>
</evidence>
<dbReference type="InterPro" id="IPR036249">
    <property type="entry name" value="Thioredoxin-like_sf"/>
</dbReference>
<keyword evidence="4" id="KW-0676">Redox-active center</keyword>
<evidence type="ECO:0000259" key="6">
    <source>
        <dbReference type="PROSITE" id="PS51352"/>
    </source>
</evidence>
<name>A0A8G1ZFH6_9SPHN</name>
<organism evidence="7 8">
    <name type="scientific">Sphingobium cupriresistens</name>
    <dbReference type="NCBI Taxonomy" id="1132417"/>
    <lineage>
        <taxon>Bacteria</taxon>
        <taxon>Pseudomonadati</taxon>
        <taxon>Pseudomonadota</taxon>
        <taxon>Alphaproteobacteria</taxon>
        <taxon>Sphingomonadales</taxon>
        <taxon>Sphingomonadaceae</taxon>
        <taxon>Sphingobium</taxon>
    </lineage>
</organism>
<proteinExistence type="predicted"/>
<dbReference type="Pfam" id="PF01790">
    <property type="entry name" value="LGT"/>
    <property type="match status" value="1"/>
</dbReference>
<keyword evidence="2" id="KW-0201">Cytochrome c-type biogenesis</keyword>
<dbReference type="GO" id="GO:0015036">
    <property type="term" value="F:disulfide oxidoreductase activity"/>
    <property type="evidence" value="ECO:0007669"/>
    <property type="project" value="UniProtKB-ARBA"/>
</dbReference>
<dbReference type="InterPro" id="IPR013740">
    <property type="entry name" value="Redoxin"/>
</dbReference>
<evidence type="ECO:0000256" key="1">
    <source>
        <dbReference type="ARBA" id="ARBA00004196"/>
    </source>
</evidence>
<evidence type="ECO:0000313" key="7">
    <source>
        <dbReference type="EMBL" id="RYM10487.1"/>
    </source>
</evidence>
<dbReference type="PANTHER" id="PTHR42852">
    <property type="entry name" value="THIOL:DISULFIDE INTERCHANGE PROTEIN DSBE"/>
    <property type="match status" value="1"/>
</dbReference>
<feature type="transmembrane region" description="Helical" evidence="5">
    <location>
        <begin position="82"/>
        <end position="100"/>
    </location>
</feature>
<keyword evidence="5" id="KW-1133">Transmembrane helix</keyword>
<dbReference type="Gene3D" id="3.40.30.10">
    <property type="entry name" value="Glutaredoxin"/>
    <property type="match status" value="1"/>
</dbReference>
<sequence>MEGVLQLGPLMIATDRMIAVALLWAFLSVGAFIAARTESRAGRVAWIAAAIGIVAARIGYVAENAPAFAIEPWTALALWQGGFSLWPGVLATVVVIVMMLGRQRATVGLVASLAVLVSAQVAVTALMAPQPRPLPSGPILADMAQRPIPIEGLRGQPFVVNLWATWCPPCRREMPMMIDVAAGSDIPILLVNQGEDVSRVRDYLVREGLADTSIRLDPLGALGEAIGTRAMPTTLFIDAEGRIRRTHTGEISRAALLAALRDLERMTS</sequence>
<accession>A0A8G1ZFH6</accession>
<dbReference type="CDD" id="cd02966">
    <property type="entry name" value="TlpA_like_family"/>
    <property type="match status" value="1"/>
</dbReference>
<comment type="subcellular location">
    <subcellularLocation>
        <location evidence="1">Cell envelope</location>
    </subcellularLocation>
</comment>
<gene>
    <name evidence="7" type="ORF">EWH12_11555</name>
</gene>
<dbReference type="InterPro" id="IPR050553">
    <property type="entry name" value="Thioredoxin_ResA/DsbE_sf"/>
</dbReference>
<dbReference type="Pfam" id="PF08534">
    <property type="entry name" value="Redoxin"/>
    <property type="match status" value="1"/>
</dbReference>
<reference evidence="7 8" key="1">
    <citation type="submission" date="2019-02" db="EMBL/GenBank/DDBJ databases">
        <authorList>
            <person name="Feng G."/>
        </authorList>
    </citation>
    <scope>NUCLEOTIDE SEQUENCE [LARGE SCALE GENOMIC DNA]</scope>
    <source>
        <strain evidence="7 8">CCTCC AB 2011146</strain>
    </source>
</reference>
<dbReference type="GO" id="GO:0042158">
    <property type="term" value="P:lipoprotein biosynthetic process"/>
    <property type="evidence" value="ECO:0007669"/>
    <property type="project" value="InterPro"/>
</dbReference>
<dbReference type="SUPFAM" id="SSF52833">
    <property type="entry name" value="Thioredoxin-like"/>
    <property type="match status" value="1"/>
</dbReference>
<dbReference type="Proteomes" id="UP000291572">
    <property type="component" value="Unassembled WGS sequence"/>
</dbReference>
<dbReference type="InterPro" id="IPR017937">
    <property type="entry name" value="Thioredoxin_CS"/>
</dbReference>
<dbReference type="OrthoDB" id="9799347at2"/>
<feature type="transmembrane region" description="Helical" evidence="5">
    <location>
        <begin position="17"/>
        <end position="35"/>
    </location>
</feature>
<protein>
    <submittedName>
        <fullName evidence="7">TlpA family protein disulfide reductase</fullName>
    </submittedName>
</protein>